<organism evidence="1">
    <name type="scientific">Hydatigena taeniaeformis</name>
    <name type="common">Feline tapeworm</name>
    <name type="synonym">Taenia taeniaeformis</name>
    <dbReference type="NCBI Taxonomy" id="6205"/>
    <lineage>
        <taxon>Eukaryota</taxon>
        <taxon>Metazoa</taxon>
        <taxon>Spiralia</taxon>
        <taxon>Lophotrochozoa</taxon>
        <taxon>Platyhelminthes</taxon>
        <taxon>Cestoda</taxon>
        <taxon>Eucestoda</taxon>
        <taxon>Cyclophyllidea</taxon>
        <taxon>Taeniidae</taxon>
        <taxon>Hydatigera</taxon>
    </lineage>
</organism>
<reference evidence="1" key="1">
    <citation type="submission" date="2017-02" db="UniProtKB">
        <authorList>
            <consortium name="WormBaseParasite"/>
        </authorList>
    </citation>
    <scope>IDENTIFICATION</scope>
</reference>
<accession>A0A0R3X1C8</accession>
<proteinExistence type="predicted"/>
<protein>
    <submittedName>
        <fullName evidence="1">Uncharacterized protein</fullName>
    </submittedName>
</protein>
<name>A0A0R3X1C8_HYDTA</name>
<evidence type="ECO:0000313" key="1">
    <source>
        <dbReference type="WBParaSite" id="TTAC_0000699901-mRNA-1"/>
    </source>
</evidence>
<sequence length="48" mass="5773">MLKFIVDVFLPPRFYATLWTSWLSSPHFWHSSHTLTVFKLNHRPEITS</sequence>
<dbReference type="AlphaFoldDB" id="A0A0R3X1C8"/>
<dbReference type="WBParaSite" id="TTAC_0000699901-mRNA-1">
    <property type="protein sequence ID" value="TTAC_0000699901-mRNA-1"/>
    <property type="gene ID" value="TTAC_0000699901"/>
</dbReference>